<evidence type="ECO:0000313" key="2">
    <source>
        <dbReference type="Proteomes" id="UP000594638"/>
    </source>
</evidence>
<reference evidence="1 2" key="1">
    <citation type="submission" date="2019-12" db="EMBL/GenBank/DDBJ databases">
        <authorList>
            <person name="Alioto T."/>
            <person name="Alioto T."/>
            <person name="Gomez Garrido J."/>
        </authorList>
    </citation>
    <scope>NUCLEOTIDE SEQUENCE [LARGE SCALE GENOMIC DNA]</scope>
</reference>
<dbReference type="Proteomes" id="UP000594638">
    <property type="component" value="Unassembled WGS sequence"/>
</dbReference>
<accession>A0A8S0PXM8</accession>
<comment type="caution">
    <text evidence="1">The sequence shown here is derived from an EMBL/GenBank/DDBJ whole genome shotgun (WGS) entry which is preliminary data.</text>
</comment>
<dbReference type="EMBL" id="CACTIH010000182">
    <property type="protein sequence ID" value="CAA2956277.1"/>
    <property type="molecule type" value="Genomic_DNA"/>
</dbReference>
<proteinExistence type="predicted"/>
<protein>
    <submittedName>
        <fullName evidence="1">Zinc finger var3, chloroplastic</fullName>
    </submittedName>
</protein>
<dbReference type="AlphaFoldDB" id="A0A8S0PXM8"/>
<evidence type="ECO:0000313" key="1">
    <source>
        <dbReference type="EMBL" id="CAA2956277.1"/>
    </source>
</evidence>
<organism evidence="1 2">
    <name type="scientific">Olea europaea subsp. europaea</name>
    <dbReference type="NCBI Taxonomy" id="158383"/>
    <lineage>
        <taxon>Eukaryota</taxon>
        <taxon>Viridiplantae</taxon>
        <taxon>Streptophyta</taxon>
        <taxon>Embryophyta</taxon>
        <taxon>Tracheophyta</taxon>
        <taxon>Spermatophyta</taxon>
        <taxon>Magnoliopsida</taxon>
        <taxon>eudicotyledons</taxon>
        <taxon>Gunneridae</taxon>
        <taxon>Pentapetalae</taxon>
        <taxon>asterids</taxon>
        <taxon>lamiids</taxon>
        <taxon>Lamiales</taxon>
        <taxon>Oleaceae</taxon>
        <taxon>Oleeae</taxon>
        <taxon>Olea</taxon>
    </lineage>
</organism>
<name>A0A8S0PXM8_OLEEU</name>
<gene>
    <name evidence="1" type="ORF">OLEA9_A106986</name>
</gene>
<keyword evidence="2" id="KW-1185">Reference proteome</keyword>
<sequence length="49" mass="5511">MEKLFKNGYFEGIGNPFGSKGELGPKEAIIIRTAALNFARDHYHLIRSC</sequence>
<dbReference type="Gramene" id="OE9A106986T1">
    <property type="protein sequence ID" value="OE9A106986C1"/>
    <property type="gene ID" value="OE9A106986"/>
</dbReference>